<organism evidence="1 2">
    <name type="scientific">Pseudaquabacterium inlustre</name>
    <dbReference type="NCBI Taxonomy" id="2984192"/>
    <lineage>
        <taxon>Bacteria</taxon>
        <taxon>Pseudomonadati</taxon>
        <taxon>Pseudomonadota</taxon>
        <taxon>Betaproteobacteria</taxon>
        <taxon>Burkholderiales</taxon>
        <taxon>Sphaerotilaceae</taxon>
        <taxon>Pseudaquabacterium</taxon>
    </lineage>
</organism>
<protein>
    <submittedName>
        <fullName evidence="1">PEP-CTERM sorting domain-containing protein</fullName>
    </submittedName>
</protein>
<dbReference type="EMBL" id="JBBUTH010000011">
    <property type="protein sequence ID" value="MEK8053202.1"/>
    <property type="molecule type" value="Genomic_DNA"/>
</dbReference>
<dbReference type="Proteomes" id="UP001365405">
    <property type="component" value="Unassembled WGS sequence"/>
</dbReference>
<sequence>MGWRAALGVALPAAATIVSGTVITGGAGATFVKLSVPFTTSSPINTVGNDTFQTPNLYGFDEDQNIVLSAPLTVDTVASGSTTLVAGTTVASHYIFFDPRQGSIKGTVDFDSDVVAIIFGTANLQASDFLANTGVNYLNPALRGLEAGDSVTISGARQILFDTTASTPGDYVRVLTAYSPGAVPEPGALGLVAAALGGLMLSRRRARG</sequence>
<comment type="caution">
    <text evidence="1">The sequence shown here is derived from an EMBL/GenBank/DDBJ whole genome shotgun (WGS) entry which is preliminary data.</text>
</comment>
<dbReference type="NCBIfam" id="TIGR02595">
    <property type="entry name" value="PEP_CTERM"/>
    <property type="match status" value="1"/>
</dbReference>
<gene>
    <name evidence="1" type="ORF">AACH10_23305</name>
</gene>
<evidence type="ECO:0000313" key="2">
    <source>
        <dbReference type="Proteomes" id="UP001365405"/>
    </source>
</evidence>
<dbReference type="RefSeq" id="WP_341412946.1">
    <property type="nucleotide sequence ID" value="NZ_JBBUTH010000011.1"/>
</dbReference>
<reference evidence="1 2" key="1">
    <citation type="submission" date="2024-04" db="EMBL/GenBank/DDBJ databases">
        <title>Novel species of the genus Ideonella isolated from streams.</title>
        <authorList>
            <person name="Lu H."/>
        </authorList>
    </citation>
    <scope>NUCLEOTIDE SEQUENCE [LARGE SCALE GENOMIC DNA]</scope>
    <source>
        <strain evidence="1 2">DXS22W</strain>
    </source>
</reference>
<proteinExistence type="predicted"/>
<dbReference type="InterPro" id="IPR013424">
    <property type="entry name" value="Ice-binding_C"/>
</dbReference>
<evidence type="ECO:0000313" key="1">
    <source>
        <dbReference type="EMBL" id="MEK8053202.1"/>
    </source>
</evidence>
<accession>A0ABU9CN01</accession>
<name>A0ABU9CN01_9BURK</name>
<keyword evidence="2" id="KW-1185">Reference proteome</keyword>